<evidence type="ECO:0000313" key="1">
    <source>
        <dbReference type="EMBL" id="AWI86752.1"/>
    </source>
</evidence>
<organism evidence="1 2">
    <name type="scientific">Alloyangia pacifica</name>
    <dbReference type="NCBI Taxonomy" id="311180"/>
    <lineage>
        <taxon>Bacteria</taxon>
        <taxon>Pseudomonadati</taxon>
        <taxon>Pseudomonadota</taxon>
        <taxon>Alphaproteobacteria</taxon>
        <taxon>Rhodobacterales</taxon>
        <taxon>Roseobacteraceae</taxon>
        <taxon>Alloyangia</taxon>
    </lineage>
</organism>
<dbReference type="InterPro" id="IPR021251">
    <property type="entry name" value="DUF2793"/>
</dbReference>
<dbReference type="AlphaFoldDB" id="A0A2U8HLV4"/>
<dbReference type="EMBL" id="CP022194">
    <property type="protein sequence ID" value="AWI86752.1"/>
    <property type="molecule type" value="Genomic_DNA"/>
</dbReference>
<keyword evidence="1" id="KW-0614">Plasmid</keyword>
<reference evidence="1 2" key="1">
    <citation type="submission" date="2017-06" db="EMBL/GenBank/DDBJ databases">
        <title>Yangia sp. YSBP01 complete genome sequence.</title>
        <authorList>
            <person name="Woo J.-H."/>
            <person name="Kim H.-S."/>
        </authorList>
    </citation>
    <scope>NUCLEOTIDE SEQUENCE [LARGE SCALE GENOMIC DNA]</scope>
    <source>
        <strain evidence="1 2">YSBP01</strain>
        <plasmid evidence="1 2">unnamed4</plasmid>
    </source>
</reference>
<dbReference type="RefSeq" id="WP_159099722.1">
    <property type="nucleotide sequence ID" value="NZ_CP022194.1"/>
</dbReference>
<accession>A0A2U8HLV4</accession>
<dbReference type="KEGG" id="ypac:CEW88_23605"/>
<dbReference type="Pfam" id="PF10983">
    <property type="entry name" value="DUF2793"/>
    <property type="match status" value="1"/>
</dbReference>
<protein>
    <submittedName>
        <fullName evidence="1">Uncharacterized protein</fullName>
    </submittedName>
</protein>
<evidence type="ECO:0000313" key="2">
    <source>
        <dbReference type="Proteomes" id="UP000244915"/>
    </source>
</evidence>
<geneLocation type="plasmid" evidence="1 2">
    <name>unnamed4</name>
</geneLocation>
<name>A0A2U8HLV4_9RHOB</name>
<proteinExistence type="predicted"/>
<dbReference type="Proteomes" id="UP000244915">
    <property type="component" value="Plasmid unnamed4"/>
</dbReference>
<gene>
    <name evidence="1" type="ORF">CEW88_23605</name>
</gene>
<sequence>MSDLSANLSLPYLAPAQAQKHVIHNEALLRLDALVQLAVQSRNLSEPPAAPAPGARYLLPAGASGAWSGQGGALAFWDGSAWQFLAPGPGWRAFVLDEAAALVWQGGDWQEMPLPGRGQMLELGVNAAPDAVNRLAVASEATLFSHAGAGHQLKINKAAAEDAASLLFQSGWSGRAEMGCAGGDDFAVKVSDDGANWRTGLSVSAATGVAHLPQGARVDGALSGSGVLGTVAQAAGESTGALLEQGSGAAGSYLRLADGTQLCWHRLTSSAAGVVGWNYPAGFAAPPVVSGSCASGAAQLLSVGAVAAGSAEISAWDLSGARVATACAVLAVGRWV</sequence>
<dbReference type="OrthoDB" id="564699at2"/>